<reference evidence="4 5" key="1">
    <citation type="submission" date="2024-10" db="EMBL/GenBank/DDBJ databases">
        <authorList>
            <person name="Yang X.-N."/>
        </authorList>
    </citation>
    <scope>NUCLEOTIDE SEQUENCE [LARGE SCALE GENOMIC DNA]</scope>
    <source>
        <strain evidence="4 5">CAU 1059</strain>
    </source>
</reference>
<dbReference type="InterPro" id="IPR051682">
    <property type="entry name" value="Mito_Persulfide_Diox"/>
</dbReference>
<dbReference type="InterPro" id="IPR001279">
    <property type="entry name" value="Metallo-B-lactamas"/>
</dbReference>
<dbReference type="InterPro" id="IPR044528">
    <property type="entry name" value="POD-like_MBL-fold"/>
</dbReference>
<dbReference type="RefSeq" id="WP_377171018.1">
    <property type="nucleotide sequence ID" value="NZ_JBHTJC010000002.1"/>
</dbReference>
<organism evidence="4 5">
    <name type="scientific">Roseovarius aquimarinus</name>
    <dbReference type="NCBI Taxonomy" id="1229156"/>
    <lineage>
        <taxon>Bacteria</taxon>
        <taxon>Pseudomonadati</taxon>
        <taxon>Pseudomonadota</taxon>
        <taxon>Alphaproteobacteria</taxon>
        <taxon>Rhodobacterales</taxon>
        <taxon>Roseobacteraceae</taxon>
        <taxon>Roseovarius</taxon>
    </lineage>
</organism>
<proteinExistence type="predicted"/>
<evidence type="ECO:0000256" key="2">
    <source>
        <dbReference type="SAM" id="MobiDB-lite"/>
    </source>
</evidence>
<evidence type="ECO:0000313" key="5">
    <source>
        <dbReference type="Proteomes" id="UP001607157"/>
    </source>
</evidence>
<dbReference type="Proteomes" id="UP001607157">
    <property type="component" value="Unassembled WGS sequence"/>
</dbReference>
<dbReference type="InterPro" id="IPR036866">
    <property type="entry name" value="RibonucZ/Hydroxyglut_hydro"/>
</dbReference>
<gene>
    <name evidence="4" type="ORF">ACGRVM_08150</name>
</gene>
<comment type="caution">
    <text evidence="4">The sequence shown here is derived from an EMBL/GenBank/DDBJ whole genome shotgun (WGS) entry which is preliminary data.</text>
</comment>
<feature type="region of interest" description="Disordered" evidence="2">
    <location>
        <begin position="1"/>
        <end position="20"/>
    </location>
</feature>
<dbReference type="Pfam" id="PF00753">
    <property type="entry name" value="Lactamase_B"/>
    <property type="match status" value="1"/>
</dbReference>
<evidence type="ECO:0000313" key="4">
    <source>
        <dbReference type="EMBL" id="MFH0253862.1"/>
    </source>
</evidence>
<dbReference type="PANTHER" id="PTHR43084:SF1">
    <property type="entry name" value="PERSULFIDE DIOXYGENASE ETHE1, MITOCHONDRIAL"/>
    <property type="match status" value="1"/>
</dbReference>
<protein>
    <submittedName>
        <fullName evidence="4">MBL fold metallo-hydrolase</fullName>
    </submittedName>
</protein>
<name>A0ABW7I6Q3_9RHOB</name>
<keyword evidence="5" id="KW-1185">Reference proteome</keyword>
<dbReference type="SUPFAM" id="SSF56281">
    <property type="entry name" value="Metallo-hydrolase/oxidoreductase"/>
    <property type="match status" value="1"/>
</dbReference>
<dbReference type="CDD" id="cd07724">
    <property type="entry name" value="POD-like_MBL-fold"/>
    <property type="match status" value="1"/>
</dbReference>
<accession>A0ABW7I6Q3</accession>
<evidence type="ECO:0000256" key="1">
    <source>
        <dbReference type="ARBA" id="ARBA00022723"/>
    </source>
</evidence>
<dbReference type="SMART" id="SM00849">
    <property type="entry name" value="Lactamase_B"/>
    <property type="match status" value="1"/>
</dbReference>
<dbReference type="EMBL" id="JBIHMM010000002">
    <property type="protein sequence ID" value="MFH0253862.1"/>
    <property type="molecule type" value="Genomic_DNA"/>
</dbReference>
<keyword evidence="1" id="KW-0479">Metal-binding</keyword>
<dbReference type="Gene3D" id="3.60.15.10">
    <property type="entry name" value="Ribonuclease Z/Hydroxyacylglutathione hydrolase-like"/>
    <property type="match status" value="1"/>
</dbReference>
<feature type="domain" description="Metallo-beta-lactamase" evidence="3">
    <location>
        <begin position="31"/>
        <end position="220"/>
    </location>
</feature>
<sequence>MSDSIDSIVRHSPSSGPGSADVWGIYEADTGSIQYICACPETRKAALIDVVWNFDPKSFATSTRSMDEVLALAARHDLKIEKILDTHPHADHLMASRQLKERLGVPNGIGAKVREIAELWRDYYNTPDAFDVDRDFDHLFEDGDRFGIGALDLRVMLSPGHTLGSITYVCGDAAFVHDTLMMPDTGTSRADFPGGSTAELWDSIQAILSLPRETRLFIGHDYGSESRDAPAWEATVAEHRAENKHVRDGTKKADYIAVRDARDATLPLPDRMLAALQINLRAGALPEAESDGRHYLKLPVNRF</sequence>
<evidence type="ECO:0000259" key="3">
    <source>
        <dbReference type="SMART" id="SM00849"/>
    </source>
</evidence>
<dbReference type="PANTHER" id="PTHR43084">
    <property type="entry name" value="PERSULFIDE DIOXYGENASE ETHE1"/>
    <property type="match status" value="1"/>
</dbReference>